<comment type="caution">
    <text evidence="6">The sequence shown here is derived from an EMBL/GenBank/DDBJ whole genome shotgun (WGS) entry which is preliminary data.</text>
</comment>
<dbReference type="GO" id="GO:0051536">
    <property type="term" value="F:iron-sulfur cluster binding"/>
    <property type="evidence" value="ECO:0007669"/>
    <property type="project" value="UniProtKB-KW"/>
</dbReference>
<dbReference type="OrthoDB" id="9785699at2"/>
<name>A0A369APV5_9BURK</name>
<dbReference type="SMART" id="SM00729">
    <property type="entry name" value="Elp3"/>
    <property type="match status" value="1"/>
</dbReference>
<dbReference type="RefSeq" id="WP_114482922.1">
    <property type="nucleotide sequence ID" value="NZ_QPJU01000003.1"/>
</dbReference>
<dbReference type="EMBL" id="QPJU01000003">
    <property type="protein sequence ID" value="RCX10237.1"/>
    <property type="molecule type" value="Genomic_DNA"/>
</dbReference>
<protein>
    <submittedName>
        <fullName evidence="6">DNA repair photolyase</fullName>
    </submittedName>
</protein>
<keyword evidence="3" id="KW-0411">Iron-sulfur</keyword>
<dbReference type="GO" id="GO:0016829">
    <property type="term" value="F:lyase activity"/>
    <property type="evidence" value="ECO:0007669"/>
    <property type="project" value="UniProtKB-KW"/>
</dbReference>
<feature type="region of interest" description="Disordered" evidence="4">
    <location>
        <begin position="45"/>
        <end position="70"/>
    </location>
</feature>
<evidence type="ECO:0000256" key="1">
    <source>
        <dbReference type="ARBA" id="ARBA00022723"/>
    </source>
</evidence>
<sequence>MKPEDRIDERADAPALLVRVPLQAVRGRGAASRIAHRFARDTRDRLEGADDGWPGDAHEADSEDAQAAPPATEVLHETARSALCRNDSPDIPFIYSVNPYRGCEHGCIYCYARPTHSYLNLSPGLDFETRIVAKTNIAAVLRRELARPGHVPSALSLGSATDCYQPVERTLRLTRGLIAVLRDARHPFGLITKSSGVERDIDLLAPLAERRLVAVYVTLTTLDAELARRLEPRAAAPHRRLRTIATLAAAGIPVGVSVAPQIPFLNEDMEQVLDAAYAAGARSAFYSVLRLPWELDALFREWLEVHYPQRAARIMARVQDLHGISAEARREGKSYTGGFATRMHGSGHWGDLLRQRFALACRRLGLNRTPLELDYSQFRPALARGQGCLF</sequence>
<organism evidence="6 7">
    <name type="scientific">Extensimonas vulgaris</name>
    <dbReference type="NCBI Taxonomy" id="1031594"/>
    <lineage>
        <taxon>Bacteria</taxon>
        <taxon>Pseudomonadati</taxon>
        <taxon>Pseudomonadota</taxon>
        <taxon>Betaproteobacteria</taxon>
        <taxon>Burkholderiales</taxon>
        <taxon>Comamonadaceae</taxon>
        <taxon>Extensimonas</taxon>
    </lineage>
</organism>
<dbReference type="SFLD" id="SFLDS00029">
    <property type="entry name" value="Radical_SAM"/>
    <property type="match status" value="1"/>
</dbReference>
<dbReference type="GO" id="GO:0046872">
    <property type="term" value="F:metal ion binding"/>
    <property type="evidence" value="ECO:0007669"/>
    <property type="project" value="UniProtKB-KW"/>
</dbReference>
<dbReference type="InterPro" id="IPR040086">
    <property type="entry name" value="MJ0683-like"/>
</dbReference>
<keyword evidence="1" id="KW-0479">Metal-binding</keyword>
<feature type="domain" description="Radical SAM core" evidence="5">
    <location>
        <begin position="89"/>
        <end position="325"/>
    </location>
</feature>
<keyword evidence="7" id="KW-1185">Reference proteome</keyword>
<dbReference type="InterPro" id="IPR006638">
    <property type="entry name" value="Elp3/MiaA/NifB-like_rSAM"/>
</dbReference>
<dbReference type="PROSITE" id="PS51918">
    <property type="entry name" value="RADICAL_SAM"/>
    <property type="match status" value="1"/>
</dbReference>
<evidence type="ECO:0000313" key="6">
    <source>
        <dbReference type="EMBL" id="RCX10237.1"/>
    </source>
</evidence>
<dbReference type="AlphaFoldDB" id="A0A369APV5"/>
<dbReference type="SFLD" id="SFLDG01084">
    <property type="entry name" value="Uncharacterised_Radical_SAM_Su"/>
    <property type="match status" value="1"/>
</dbReference>
<keyword evidence="6" id="KW-0456">Lyase</keyword>
<keyword evidence="2" id="KW-0408">Iron</keyword>
<dbReference type="CDD" id="cd01335">
    <property type="entry name" value="Radical_SAM"/>
    <property type="match status" value="1"/>
</dbReference>
<proteinExistence type="predicted"/>
<dbReference type="Pfam" id="PF04055">
    <property type="entry name" value="Radical_SAM"/>
    <property type="match status" value="1"/>
</dbReference>
<evidence type="ECO:0000313" key="7">
    <source>
        <dbReference type="Proteomes" id="UP000252174"/>
    </source>
</evidence>
<dbReference type="SUPFAM" id="SSF102114">
    <property type="entry name" value="Radical SAM enzymes"/>
    <property type="match status" value="1"/>
</dbReference>
<dbReference type="InterPro" id="IPR058240">
    <property type="entry name" value="rSAM_sf"/>
</dbReference>
<evidence type="ECO:0000256" key="3">
    <source>
        <dbReference type="ARBA" id="ARBA00023014"/>
    </source>
</evidence>
<evidence type="ECO:0000256" key="2">
    <source>
        <dbReference type="ARBA" id="ARBA00023004"/>
    </source>
</evidence>
<accession>A0A369APV5</accession>
<evidence type="ECO:0000256" key="4">
    <source>
        <dbReference type="SAM" id="MobiDB-lite"/>
    </source>
</evidence>
<dbReference type="PANTHER" id="PTHR43432">
    <property type="entry name" value="SLR0285 PROTEIN"/>
    <property type="match status" value="1"/>
</dbReference>
<dbReference type="Proteomes" id="UP000252174">
    <property type="component" value="Unassembled WGS sequence"/>
</dbReference>
<evidence type="ECO:0000259" key="5">
    <source>
        <dbReference type="PROSITE" id="PS51918"/>
    </source>
</evidence>
<gene>
    <name evidence="6" type="ORF">DFR45_103224</name>
</gene>
<dbReference type="NCBIfam" id="NF033668">
    <property type="entry name" value="rSAM_PA0069"/>
    <property type="match status" value="1"/>
</dbReference>
<dbReference type="InterPro" id="IPR007197">
    <property type="entry name" value="rSAM"/>
</dbReference>
<dbReference type="Gene3D" id="3.80.30.30">
    <property type="match status" value="1"/>
</dbReference>
<dbReference type="PANTHER" id="PTHR43432:SF3">
    <property type="entry name" value="SLR0285 PROTEIN"/>
    <property type="match status" value="1"/>
</dbReference>
<reference evidence="6 7" key="1">
    <citation type="submission" date="2018-07" db="EMBL/GenBank/DDBJ databases">
        <title>Genomic Encyclopedia of Type Strains, Phase IV (KMG-IV): sequencing the most valuable type-strain genomes for metagenomic binning, comparative biology and taxonomic classification.</title>
        <authorList>
            <person name="Goeker M."/>
        </authorList>
    </citation>
    <scope>NUCLEOTIDE SEQUENCE [LARGE SCALE GENOMIC DNA]</scope>
    <source>
        <strain evidence="6 7">DSM 100911</strain>
    </source>
</reference>